<reference evidence="2 3" key="1">
    <citation type="submission" date="2019-11" db="EMBL/GenBank/DDBJ databases">
        <title>Type strains purchased from KCTC, JCM and DSMZ.</title>
        <authorList>
            <person name="Lu H."/>
        </authorList>
    </citation>
    <scope>NUCLEOTIDE SEQUENCE [LARGE SCALE GENOMIC DNA]</scope>
    <source>
        <strain evidence="2 3">JCM 31587</strain>
    </source>
</reference>
<dbReference type="RefSeq" id="WP_155453082.1">
    <property type="nucleotide sequence ID" value="NZ_WNKX01000003.1"/>
</dbReference>
<proteinExistence type="predicted"/>
<sequence>MTDLANALKTEITRLARKELKAQLEPLKRSAAQSKAQLATLRDEVGALKRQIKALEKHSRQPTDRSADAQKPSRQRFTAKGLATMRRRLGLSHAEMGRLIGASDQSVRKWEDGAAVPRLKYHQAIFALRGAGKRAIAERLSTASS</sequence>
<feature type="region of interest" description="Disordered" evidence="1">
    <location>
        <begin position="55"/>
        <end position="76"/>
    </location>
</feature>
<name>A0A6L6QE55_9BURK</name>
<organism evidence="2 3">
    <name type="scientific">Massilia eburnea</name>
    <dbReference type="NCBI Taxonomy" id="1776165"/>
    <lineage>
        <taxon>Bacteria</taxon>
        <taxon>Pseudomonadati</taxon>
        <taxon>Pseudomonadota</taxon>
        <taxon>Betaproteobacteria</taxon>
        <taxon>Burkholderiales</taxon>
        <taxon>Oxalobacteraceae</taxon>
        <taxon>Telluria group</taxon>
        <taxon>Massilia</taxon>
    </lineage>
</organism>
<gene>
    <name evidence="2" type="ORF">GM658_05985</name>
</gene>
<evidence type="ECO:0000313" key="2">
    <source>
        <dbReference type="EMBL" id="MTW10147.1"/>
    </source>
</evidence>
<dbReference type="EMBL" id="WNKX01000003">
    <property type="protein sequence ID" value="MTW10147.1"/>
    <property type="molecule type" value="Genomic_DNA"/>
</dbReference>
<dbReference type="Gene3D" id="1.10.260.40">
    <property type="entry name" value="lambda repressor-like DNA-binding domains"/>
    <property type="match status" value="1"/>
</dbReference>
<keyword evidence="3" id="KW-1185">Reference proteome</keyword>
<comment type="caution">
    <text evidence="2">The sequence shown here is derived from an EMBL/GenBank/DDBJ whole genome shotgun (WGS) entry which is preliminary data.</text>
</comment>
<dbReference type="GO" id="GO:0003677">
    <property type="term" value="F:DNA binding"/>
    <property type="evidence" value="ECO:0007669"/>
    <property type="project" value="InterPro"/>
</dbReference>
<dbReference type="AlphaFoldDB" id="A0A6L6QE55"/>
<dbReference type="SUPFAM" id="SSF47413">
    <property type="entry name" value="lambda repressor-like DNA-binding domains"/>
    <property type="match status" value="1"/>
</dbReference>
<dbReference type="OrthoDB" id="5957380at2"/>
<dbReference type="InterPro" id="IPR010982">
    <property type="entry name" value="Lambda_DNA-bd_dom_sf"/>
</dbReference>
<accession>A0A6L6QE55</accession>
<evidence type="ECO:0000256" key="1">
    <source>
        <dbReference type="SAM" id="MobiDB-lite"/>
    </source>
</evidence>
<evidence type="ECO:0008006" key="4">
    <source>
        <dbReference type="Google" id="ProtNLM"/>
    </source>
</evidence>
<feature type="compositionally biased region" description="Basic and acidic residues" evidence="1">
    <location>
        <begin position="55"/>
        <end position="68"/>
    </location>
</feature>
<evidence type="ECO:0000313" key="3">
    <source>
        <dbReference type="Proteomes" id="UP000472320"/>
    </source>
</evidence>
<dbReference type="Proteomes" id="UP000472320">
    <property type="component" value="Unassembled WGS sequence"/>
</dbReference>
<protein>
    <recommendedName>
        <fullName evidence="4">Helix-turn-helix domain-containing protein</fullName>
    </recommendedName>
</protein>